<feature type="non-terminal residue" evidence="1">
    <location>
        <position position="1"/>
    </location>
</feature>
<reference evidence="1" key="1">
    <citation type="submission" date="2014-12" db="EMBL/GenBank/DDBJ databases">
        <title>Insight into the proteome of Arion vulgaris.</title>
        <authorList>
            <person name="Aradska J."/>
            <person name="Bulat T."/>
            <person name="Smidak R."/>
            <person name="Sarate P."/>
            <person name="Gangsoo J."/>
            <person name="Sialana F."/>
            <person name="Bilban M."/>
            <person name="Lubec G."/>
        </authorList>
    </citation>
    <scope>NUCLEOTIDE SEQUENCE</scope>
    <source>
        <tissue evidence="1">Skin</tissue>
    </source>
</reference>
<sequence>NRMATEKLCANYILFVQYFEEGNKYMYKTTHKKFTSHNTDYGPSYYIICEPSMN</sequence>
<proteinExistence type="predicted"/>
<organism evidence="1">
    <name type="scientific">Arion vulgaris</name>
    <dbReference type="NCBI Taxonomy" id="1028688"/>
    <lineage>
        <taxon>Eukaryota</taxon>
        <taxon>Metazoa</taxon>
        <taxon>Spiralia</taxon>
        <taxon>Lophotrochozoa</taxon>
        <taxon>Mollusca</taxon>
        <taxon>Gastropoda</taxon>
        <taxon>Heterobranchia</taxon>
        <taxon>Euthyneura</taxon>
        <taxon>Panpulmonata</taxon>
        <taxon>Eupulmonata</taxon>
        <taxon>Stylommatophora</taxon>
        <taxon>Helicina</taxon>
        <taxon>Arionoidea</taxon>
        <taxon>Arionidae</taxon>
        <taxon>Arion</taxon>
    </lineage>
</organism>
<accession>A0A0B7A9P3</accession>
<protein>
    <submittedName>
        <fullName evidence="1">Uncharacterized protein</fullName>
    </submittedName>
</protein>
<dbReference type="AlphaFoldDB" id="A0A0B7A9P3"/>
<dbReference type="EMBL" id="HACG01029861">
    <property type="protein sequence ID" value="CEK76726.1"/>
    <property type="molecule type" value="Transcribed_RNA"/>
</dbReference>
<evidence type="ECO:0000313" key="1">
    <source>
        <dbReference type="EMBL" id="CEK76726.1"/>
    </source>
</evidence>
<gene>
    <name evidence="1" type="primary">ORF101230</name>
</gene>
<name>A0A0B7A9P3_9EUPU</name>